<reference evidence="2 3" key="1">
    <citation type="submission" date="2022-08" db="EMBL/GenBank/DDBJ databases">
        <title>Polyphasic taxonomy analysis of Qipengyuania sp.RS5-5.</title>
        <authorList>
            <person name="Xamxidin M."/>
            <person name="Wu M."/>
        </authorList>
    </citation>
    <scope>NUCLEOTIDE SEQUENCE [LARGE SCALE GENOMIC DNA]</scope>
    <source>
        <strain evidence="2 3">RS5-5</strain>
    </source>
</reference>
<evidence type="ECO:0000313" key="3">
    <source>
        <dbReference type="Proteomes" id="UP001206067"/>
    </source>
</evidence>
<accession>A0ABT1XRL7</accession>
<gene>
    <name evidence="2" type="ORF">NSO95_08110</name>
</gene>
<dbReference type="PANTHER" id="PTHR40590">
    <property type="entry name" value="CYTOPLASMIC PROTEIN-RELATED"/>
    <property type="match status" value="1"/>
</dbReference>
<name>A0ABT1XRL7_9SPHN</name>
<evidence type="ECO:0000256" key="1">
    <source>
        <dbReference type="SAM" id="SignalP"/>
    </source>
</evidence>
<comment type="caution">
    <text evidence="2">The sequence shown here is derived from an EMBL/GenBank/DDBJ whole genome shotgun (WGS) entry which is preliminary data.</text>
</comment>
<keyword evidence="3" id="KW-1185">Reference proteome</keyword>
<dbReference type="Pfam" id="PF01963">
    <property type="entry name" value="TraB_PrgY_gumN"/>
    <property type="match status" value="1"/>
</dbReference>
<dbReference type="PANTHER" id="PTHR40590:SF1">
    <property type="entry name" value="CYTOPLASMIC PROTEIN"/>
    <property type="match status" value="1"/>
</dbReference>
<dbReference type="CDD" id="cd14789">
    <property type="entry name" value="Tiki"/>
    <property type="match status" value="1"/>
</dbReference>
<dbReference type="InterPro" id="IPR002816">
    <property type="entry name" value="TraB/PrgY/GumN_fam"/>
</dbReference>
<keyword evidence="1" id="KW-0732">Signal</keyword>
<sequence>MKSLKTTLAAAASGLMLLLAAPALAKTPAAPAGPAMWQVSDEDTTIYLFGTVHALPEGIEWYTGPVRSALEGSDMLVTEIPMGADADAKMQQYTLSAGLLPEGTTLRSLLDEQQLGKYDAAMTGLGLPVERFDQFEPWMAGLTLTLLPLLQQGYSPDAGVEKQLLAHAGADKELGALETIEFQIGIFDSMPMEDQIDFLIASADQIGGAKAMLDAMVAEWVAGDPDGLAEVMNEGLESDPDLADALLYKRNANWAEWIDTRLDTPGSVFIAVGAGHLAGDKSVQDLLEERGIESVRVQ</sequence>
<feature type="signal peptide" evidence="1">
    <location>
        <begin position="1"/>
        <end position="25"/>
    </location>
</feature>
<protein>
    <submittedName>
        <fullName evidence="2">TraB/GumN family protein</fullName>
    </submittedName>
</protein>
<dbReference type="RefSeq" id="WP_257595687.1">
    <property type="nucleotide sequence ID" value="NZ_JANKHH010000004.1"/>
</dbReference>
<evidence type="ECO:0000313" key="2">
    <source>
        <dbReference type="EMBL" id="MCR2833909.1"/>
    </source>
</evidence>
<organism evidence="2 3">
    <name type="scientific">Parerythrobacter lacustris</name>
    <dbReference type="NCBI Taxonomy" id="2969984"/>
    <lineage>
        <taxon>Bacteria</taxon>
        <taxon>Pseudomonadati</taxon>
        <taxon>Pseudomonadota</taxon>
        <taxon>Alphaproteobacteria</taxon>
        <taxon>Sphingomonadales</taxon>
        <taxon>Erythrobacteraceae</taxon>
        <taxon>Parerythrobacter</taxon>
    </lineage>
</organism>
<dbReference type="EMBL" id="JANKHH010000004">
    <property type="protein sequence ID" value="MCR2833909.1"/>
    <property type="molecule type" value="Genomic_DNA"/>
</dbReference>
<dbReference type="InterPro" id="IPR047111">
    <property type="entry name" value="YbaP-like"/>
</dbReference>
<dbReference type="Proteomes" id="UP001206067">
    <property type="component" value="Unassembled WGS sequence"/>
</dbReference>
<proteinExistence type="predicted"/>
<feature type="chain" id="PRO_5047018497" evidence="1">
    <location>
        <begin position="26"/>
        <end position="298"/>
    </location>
</feature>